<keyword evidence="3" id="KW-1185">Reference proteome</keyword>
<dbReference type="OrthoDB" id="2751409at2759"/>
<feature type="region of interest" description="Disordered" evidence="1">
    <location>
        <begin position="389"/>
        <end position="414"/>
    </location>
</feature>
<organism evidence="2 3">
    <name type="scientific">Mycena chlorophos</name>
    <name type="common">Agaric fungus</name>
    <name type="synonym">Agaricus chlorophos</name>
    <dbReference type="NCBI Taxonomy" id="658473"/>
    <lineage>
        <taxon>Eukaryota</taxon>
        <taxon>Fungi</taxon>
        <taxon>Dikarya</taxon>
        <taxon>Basidiomycota</taxon>
        <taxon>Agaricomycotina</taxon>
        <taxon>Agaricomycetes</taxon>
        <taxon>Agaricomycetidae</taxon>
        <taxon>Agaricales</taxon>
        <taxon>Marasmiineae</taxon>
        <taxon>Mycenaceae</taxon>
        <taxon>Mycena</taxon>
    </lineage>
</organism>
<dbReference type="EMBL" id="JACAZE010000003">
    <property type="protein sequence ID" value="KAF7319131.1"/>
    <property type="molecule type" value="Genomic_DNA"/>
</dbReference>
<name>A0A8H6TKW2_MYCCL</name>
<reference evidence="2" key="1">
    <citation type="submission" date="2020-05" db="EMBL/GenBank/DDBJ databases">
        <title>Mycena genomes resolve the evolution of fungal bioluminescence.</title>
        <authorList>
            <person name="Tsai I.J."/>
        </authorList>
    </citation>
    <scope>NUCLEOTIDE SEQUENCE</scope>
    <source>
        <strain evidence="2">110903Hualien_Pintung</strain>
    </source>
</reference>
<accession>A0A8H6TKW2</accession>
<feature type="compositionally biased region" description="Basic and acidic residues" evidence="1">
    <location>
        <begin position="106"/>
        <end position="119"/>
    </location>
</feature>
<feature type="compositionally biased region" description="Polar residues" evidence="1">
    <location>
        <begin position="197"/>
        <end position="230"/>
    </location>
</feature>
<gene>
    <name evidence="2" type="ORF">HMN09_00249500</name>
</gene>
<protein>
    <submittedName>
        <fullName evidence="2">Uncharacterized protein</fullName>
    </submittedName>
</protein>
<feature type="compositionally biased region" description="Polar residues" evidence="1">
    <location>
        <begin position="175"/>
        <end position="189"/>
    </location>
</feature>
<sequence length="668" mass="72758">MASVAEALQALDCALTTENTATQTRRAAVAAEHEAAERRRAAIAAEDQASQNRRVALEDVKKAIETERINAQQEMLRLRLVAEDSSKRLGDAQTTLARVQEQLAASEKKVGDLERELEAKSGSASRSARKEESLDSASTGDPSSGKRRATAADAGDSISAGPSKRPKVETKRRSPTGSEPSSGLSSPHEPSNRAPRRSSSTQTIAKLKTSRSVSLTSFKSPSHASLSANDSLPGLQEMYERELDDADVEYNVNLKASGAVTARRIKKQLAELRERESQWLNFTPSARRTITGVAAASGAMFALGHHHYVESHSMDPTTQLPTCIQAVHLAPKGPHNADWRNIVVGQSILHFGLDIEEHDLLAVLVQVADGESSLVQIQLRTFYASESVPHPDAKRPVLSLPRKRQRDIGPSPIPEAFCDVSGSTLAVSLQYEDDGYAGLYLYDWQTGKRIAAPGRTGSVKTTFLSEGLLVVLNADQTTLNVLEVSLSAEDAPLTTPVPKCSFKLPTLSPGHAFVSGSFECNAQPEKIPPLSWSLHHYFVHRPANACIYVGYQTVDAATGLTTKHVFLIQRARFLEKIKENEGNALPWEEWSPQCTRVLSASTFEAFTASSLVGQRIAPVSSQLPYVQFRSKELFDFDTVLMDEDNLIGVKWATSSSLGSLRLLHFEAT</sequence>
<dbReference type="AlphaFoldDB" id="A0A8H6TKW2"/>
<dbReference type="Proteomes" id="UP000613580">
    <property type="component" value="Unassembled WGS sequence"/>
</dbReference>
<proteinExistence type="predicted"/>
<evidence type="ECO:0000313" key="2">
    <source>
        <dbReference type="EMBL" id="KAF7319131.1"/>
    </source>
</evidence>
<evidence type="ECO:0000313" key="3">
    <source>
        <dbReference type="Proteomes" id="UP000613580"/>
    </source>
</evidence>
<feature type="region of interest" description="Disordered" evidence="1">
    <location>
        <begin position="106"/>
        <end position="231"/>
    </location>
</feature>
<evidence type="ECO:0000256" key="1">
    <source>
        <dbReference type="SAM" id="MobiDB-lite"/>
    </source>
</evidence>
<comment type="caution">
    <text evidence="2">The sequence shown here is derived from an EMBL/GenBank/DDBJ whole genome shotgun (WGS) entry which is preliminary data.</text>
</comment>